<dbReference type="EMBL" id="CAKOFQ010006678">
    <property type="protein sequence ID" value="CAH1958658.1"/>
    <property type="molecule type" value="Genomic_DNA"/>
</dbReference>
<dbReference type="Proteomes" id="UP001152888">
    <property type="component" value="Unassembled WGS sequence"/>
</dbReference>
<sequence length="31" mass="3506">MMLKSPSHISTGRNKPLFNVWFNHGSIFTSA</sequence>
<name>A0A9P0JT92_ACAOB</name>
<evidence type="ECO:0000313" key="1">
    <source>
        <dbReference type="EMBL" id="CAH1958658.1"/>
    </source>
</evidence>
<reference evidence="1" key="1">
    <citation type="submission" date="2022-03" db="EMBL/GenBank/DDBJ databases">
        <authorList>
            <person name="Sayadi A."/>
        </authorList>
    </citation>
    <scope>NUCLEOTIDE SEQUENCE</scope>
</reference>
<comment type="caution">
    <text evidence="1">The sequence shown here is derived from an EMBL/GenBank/DDBJ whole genome shotgun (WGS) entry which is preliminary data.</text>
</comment>
<keyword evidence="2" id="KW-1185">Reference proteome</keyword>
<gene>
    <name evidence="1" type="ORF">ACAOBT_LOCUS2761</name>
</gene>
<accession>A0A9P0JT92</accession>
<dbReference type="AlphaFoldDB" id="A0A9P0JT92"/>
<proteinExistence type="predicted"/>
<organism evidence="1 2">
    <name type="scientific">Acanthoscelides obtectus</name>
    <name type="common">Bean weevil</name>
    <name type="synonym">Bruchus obtectus</name>
    <dbReference type="NCBI Taxonomy" id="200917"/>
    <lineage>
        <taxon>Eukaryota</taxon>
        <taxon>Metazoa</taxon>
        <taxon>Ecdysozoa</taxon>
        <taxon>Arthropoda</taxon>
        <taxon>Hexapoda</taxon>
        <taxon>Insecta</taxon>
        <taxon>Pterygota</taxon>
        <taxon>Neoptera</taxon>
        <taxon>Endopterygota</taxon>
        <taxon>Coleoptera</taxon>
        <taxon>Polyphaga</taxon>
        <taxon>Cucujiformia</taxon>
        <taxon>Chrysomeloidea</taxon>
        <taxon>Chrysomelidae</taxon>
        <taxon>Bruchinae</taxon>
        <taxon>Bruchini</taxon>
        <taxon>Acanthoscelides</taxon>
    </lineage>
</organism>
<protein>
    <submittedName>
        <fullName evidence="1">Uncharacterized protein</fullName>
    </submittedName>
</protein>
<evidence type="ECO:0000313" key="2">
    <source>
        <dbReference type="Proteomes" id="UP001152888"/>
    </source>
</evidence>